<evidence type="ECO:0000256" key="2">
    <source>
        <dbReference type="PROSITE-ProRule" id="PRU00335"/>
    </source>
</evidence>
<dbReference type="Pfam" id="PF00440">
    <property type="entry name" value="TetR_N"/>
    <property type="match status" value="1"/>
</dbReference>
<gene>
    <name evidence="4" type="ORF">BJ980_000241</name>
</gene>
<dbReference type="GO" id="GO:0003700">
    <property type="term" value="F:DNA-binding transcription factor activity"/>
    <property type="evidence" value="ECO:0007669"/>
    <property type="project" value="TreeGrafter"/>
</dbReference>
<feature type="DNA-binding region" description="H-T-H motif" evidence="2">
    <location>
        <begin position="38"/>
        <end position="57"/>
    </location>
</feature>
<dbReference type="InterPro" id="IPR049397">
    <property type="entry name" value="EthR_C"/>
</dbReference>
<accession>A0A7Y9RZ04</accession>
<sequence length="212" mass="23127">MSTGFDRRTPNRGDERRAALLAALDGLLLAGEGLASITIADVARRAGVTRSAFYFYFPNLPMAVAALVEPLYDDASSATELLLDAQTPPSQRITSMITVLFDSIDRHGYAFRAALEARAADPDLRTVWEEGRDDYARQVARMITAERRAGNAPAGADARALASMLLELNDRAVERYALGSTRPRKHQVAALASIWLRSVYGTDPTPSSRSTR</sequence>
<evidence type="ECO:0000256" key="1">
    <source>
        <dbReference type="ARBA" id="ARBA00023125"/>
    </source>
</evidence>
<comment type="caution">
    <text evidence="4">The sequence shown here is derived from an EMBL/GenBank/DDBJ whole genome shotgun (WGS) entry which is preliminary data.</text>
</comment>
<dbReference type="Proteomes" id="UP000540656">
    <property type="component" value="Unassembled WGS sequence"/>
</dbReference>
<keyword evidence="1 2" id="KW-0238">DNA-binding</keyword>
<protein>
    <submittedName>
        <fullName evidence="4">AcrR family transcriptional regulator</fullName>
    </submittedName>
</protein>
<name>A0A7Y9RZ04_9ACTN</name>
<dbReference type="Pfam" id="PF21313">
    <property type="entry name" value="EthR_C"/>
    <property type="match status" value="1"/>
</dbReference>
<dbReference type="PROSITE" id="PS50977">
    <property type="entry name" value="HTH_TETR_2"/>
    <property type="match status" value="1"/>
</dbReference>
<reference evidence="4 5" key="1">
    <citation type="submission" date="2020-07" db="EMBL/GenBank/DDBJ databases">
        <title>Sequencing the genomes of 1000 actinobacteria strains.</title>
        <authorList>
            <person name="Klenk H.-P."/>
        </authorList>
    </citation>
    <scope>NUCLEOTIDE SEQUENCE [LARGE SCALE GENOMIC DNA]</scope>
    <source>
        <strain evidence="4 5">DSM 23819</strain>
    </source>
</reference>
<dbReference type="InterPro" id="IPR050109">
    <property type="entry name" value="HTH-type_TetR-like_transc_reg"/>
</dbReference>
<evidence type="ECO:0000259" key="3">
    <source>
        <dbReference type="PROSITE" id="PS50977"/>
    </source>
</evidence>
<dbReference type="PANTHER" id="PTHR30055:SF184">
    <property type="entry name" value="HTH-TYPE TRANSCRIPTIONAL REGULATOR ETHR"/>
    <property type="match status" value="1"/>
</dbReference>
<dbReference type="InterPro" id="IPR001647">
    <property type="entry name" value="HTH_TetR"/>
</dbReference>
<dbReference type="SUPFAM" id="SSF46689">
    <property type="entry name" value="Homeodomain-like"/>
    <property type="match status" value="1"/>
</dbReference>
<evidence type="ECO:0000313" key="5">
    <source>
        <dbReference type="Proteomes" id="UP000540656"/>
    </source>
</evidence>
<dbReference type="EMBL" id="JACCAA010000001">
    <property type="protein sequence ID" value="NYG57318.1"/>
    <property type="molecule type" value="Genomic_DNA"/>
</dbReference>
<feature type="domain" description="HTH tetR-type" evidence="3">
    <location>
        <begin position="15"/>
        <end position="75"/>
    </location>
</feature>
<dbReference type="InterPro" id="IPR009057">
    <property type="entry name" value="Homeodomain-like_sf"/>
</dbReference>
<dbReference type="InterPro" id="IPR036271">
    <property type="entry name" value="Tet_transcr_reg_TetR-rel_C_sf"/>
</dbReference>
<dbReference type="Gene3D" id="1.10.357.10">
    <property type="entry name" value="Tetracycline Repressor, domain 2"/>
    <property type="match status" value="1"/>
</dbReference>
<organism evidence="4 5">
    <name type="scientific">Nocardioides daedukensis</name>
    <dbReference type="NCBI Taxonomy" id="634462"/>
    <lineage>
        <taxon>Bacteria</taxon>
        <taxon>Bacillati</taxon>
        <taxon>Actinomycetota</taxon>
        <taxon>Actinomycetes</taxon>
        <taxon>Propionibacteriales</taxon>
        <taxon>Nocardioidaceae</taxon>
        <taxon>Nocardioides</taxon>
    </lineage>
</organism>
<dbReference type="RefSeq" id="WP_218855378.1">
    <property type="nucleotide sequence ID" value="NZ_JACCAA010000001.1"/>
</dbReference>
<keyword evidence="5" id="KW-1185">Reference proteome</keyword>
<dbReference type="SUPFAM" id="SSF48498">
    <property type="entry name" value="Tetracyclin repressor-like, C-terminal domain"/>
    <property type="match status" value="1"/>
</dbReference>
<evidence type="ECO:0000313" key="4">
    <source>
        <dbReference type="EMBL" id="NYG57318.1"/>
    </source>
</evidence>
<proteinExistence type="predicted"/>
<dbReference type="Gene3D" id="1.10.10.60">
    <property type="entry name" value="Homeodomain-like"/>
    <property type="match status" value="1"/>
</dbReference>
<dbReference type="GO" id="GO:0000976">
    <property type="term" value="F:transcription cis-regulatory region binding"/>
    <property type="evidence" value="ECO:0007669"/>
    <property type="project" value="TreeGrafter"/>
</dbReference>
<dbReference type="AlphaFoldDB" id="A0A7Y9RZ04"/>
<dbReference type="PANTHER" id="PTHR30055">
    <property type="entry name" value="HTH-TYPE TRANSCRIPTIONAL REGULATOR RUTR"/>
    <property type="match status" value="1"/>
</dbReference>